<dbReference type="PRINTS" id="PR00455">
    <property type="entry name" value="HTHTETR"/>
</dbReference>
<dbReference type="InterPro" id="IPR036271">
    <property type="entry name" value="Tet_transcr_reg_TetR-rel_C_sf"/>
</dbReference>
<dbReference type="InterPro" id="IPR001647">
    <property type="entry name" value="HTH_TetR"/>
</dbReference>
<keyword evidence="1" id="KW-0805">Transcription regulation</keyword>
<keyword evidence="2 4" id="KW-0238">DNA-binding</keyword>
<organism evidence="6 7">
    <name type="scientific">Phreatobacter oligotrophus</name>
    <dbReference type="NCBI Taxonomy" id="1122261"/>
    <lineage>
        <taxon>Bacteria</taxon>
        <taxon>Pseudomonadati</taxon>
        <taxon>Pseudomonadota</taxon>
        <taxon>Alphaproteobacteria</taxon>
        <taxon>Hyphomicrobiales</taxon>
        <taxon>Phreatobacteraceae</taxon>
        <taxon>Phreatobacter</taxon>
    </lineage>
</organism>
<evidence type="ECO:0000256" key="4">
    <source>
        <dbReference type="PROSITE-ProRule" id="PRU00335"/>
    </source>
</evidence>
<dbReference type="PROSITE" id="PS50977">
    <property type="entry name" value="HTH_TETR_2"/>
    <property type="match status" value="1"/>
</dbReference>
<feature type="DNA-binding region" description="H-T-H motif" evidence="4">
    <location>
        <begin position="41"/>
        <end position="60"/>
    </location>
</feature>
<evidence type="ECO:0000256" key="1">
    <source>
        <dbReference type="ARBA" id="ARBA00023015"/>
    </source>
</evidence>
<evidence type="ECO:0000313" key="6">
    <source>
        <dbReference type="EMBL" id="PTM60361.1"/>
    </source>
</evidence>
<dbReference type="PANTHER" id="PTHR30055:SF234">
    <property type="entry name" value="HTH-TYPE TRANSCRIPTIONAL REGULATOR BETI"/>
    <property type="match status" value="1"/>
</dbReference>
<dbReference type="PANTHER" id="PTHR30055">
    <property type="entry name" value="HTH-TYPE TRANSCRIPTIONAL REGULATOR RUTR"/>
    <property type="match status" value="1"/>
</dbReference>
<keyword evidence="3" id="KW-0804">Transcription</keyword>
<dbReference type="Gene3D" id="1.10.10.60">
    <property type="entry name" value="Homeodomain-like"/>
    <property type="match status" value="1"/>
</dbReference>
<feature type="domain" description="HTH tetR-type" evidence="5">
    <location>
        <begin position="18"/>
        <end position="78"/>
    </location>
</feature>
<sequence length="207" mass="22233">MDGASASEVSRDMEAAPRDGRRTILDAAARILRHNGYKATTLRDIAAAVGIKAGSIYYHFASKDAIVAAVMNDGVERVQEGVSRALSGLPATAGPAERLEAAIAAHLHALLEYSDYTSAGLKAFTDAPEAVRTAARPVRKRYEAVWDGIVADLVAARLVPDDVPAETLALAILGMMNWSPEWYRADRHAIDRLARDFAAIVLRRPAG</sequence>
<evidence type="ECO:0000313" key="7">
    <source>
        <dbReference type="Proteomes" id="UP000241808"/>
    </source>
</evidence>
<reference evidence="6 7" key="1">
    <citation type="submission" date="2018-04" db="EMBL/GenBank/DDBJ databases">
        <title>Genomic Encyclopedia of Archaeal and Bacterial Type Strains, Phase II (KMG-II): from individual species to whole genera.</title>
        <authorList>
            <person name="Goeker M."/>
        </authorList>
    </citation>
    <scope>NUCLEOTIDE SEQUENCE [LARGE SCALE GENOMIC DNA]</scope>
    <source>
        <strain evidence="6 7">DSM 25521</strain>
    </source>
</reference>
<dbReference type="OrthoDB" id="9787680at2"/>
<comment type="caution">
    <text evidence="6">The sequence shown here is derived from an EMBL/GenBank/DDBJ whole genome shotgun (WGS) entry which is preliminary data.</text>
</comment>
<gene>
    <name evidence="6" type="ORF">C8P69_103291</name>
</gene>
<accession>A0A2T4ZEP9</accession>
<dbReference type="AlphaFoldDB" id="A0A2T4ZEP9"/>
<dbReference type="InterPro" id="IPR009057">
    <property type="entry name" value="Homeodomain-like_sf"/>
</dbReference>
<dbReference type="GO" id="GO:0003700">
    <property type="term" value="F:DNA-binding transcription factor activity"/>
    <property type="evidence" value="ECO:0007669"/>
    <property type="project" value="TreeGrafter"/>
</dbReference>
<evidence type="ECO:0000256" key="2">
    <source>
        <dbReference type="ARBA" id="ARBA00023125"/>
    </source>
</evidence>
<proteinExistence type="predicted"/>
<dbReference type="GO" id="GO:0000976">
    <property type="term" value="F:transcription cis-regulatory region binding"/>
    <property type="evidence" value="ECO:0007669"/>
    <property type="project" value="TreeGrafter"/>
</dbReference>
<protein>
    <submittedName>
        <fullName evidence="6">TetR family transcriptional regulator</fullName>
    </submittedName>
</protein>
<dbReference type="EMBL" id="PZZL01000003">
    <property type="protein sequence ID" value="PTM60361.1"/>
    <property type="molecule type" value="Genomic_DNA"/>
</dbReference>
<dbReference type="Gene3D" id="1.10.357.10">
    <property type="entry name" value="Tetracycline Repressor, domain 2"/>
    <property type="match status" value="1"/>
</dbReference>
<keyword evidence="7" id="KW-1185">Reference proteome</keyword>
<dbReference type="RefSeq" id="WP_108176099.1">
    <property type="nucleotide sequence ID" value="NZ_PZZL01000003.1"/>
</dbReference>
<dbReference type="SUPFAM" id="SSF46689">
    <property type="entry name" value="Homeodomain-like"/>
    <property type="match status" value="1"/>
</dbReference>
<dbReference type="Proteomes" id="UP000241808">
    <property type="component" value="Unassembled WGS sequence"/>
</dbReference>
<dbReference type="Pfam" id="PF17932">
    <property type="entry name" value="TetR_C_24"/>
    <property type="match status" value="1"/>
</dbReference>
<evidence type="ECO:0000259" key="5">
    <source>
        <dbReference type="PROSITE" id="PS50977"/>
    </source>
</evidence>
<dbReference type="SUPFAM" id="SSF48498">
    <property type="entry name" value="Tetracyclin repressor-like, C-terminal domain"/>
    <property type="match status" value="1"/>
</dbReference>
<evidence type="ECO:0000256" key="3">
    <source>
        <dbReference type="ARBA" id="ARBA00023163"/>
    </source>
</evidence>
<dbReference type="Pfam" id="PF00440">
    <property type="entry name" value="TetR_N"/>
    <property type="match status" value="1"/>
</dbReference>
<name>A0A2T4ZEP9_9HYPH</name>
<dbReference type="InterPro" id="IPR050109">
    <property type="entry name" value="HTH-type_TetR-like_transc_reg"/>
</dbReference>
<dbReference type="InterPro" id="IPR041490">
    <property type="entry name" value="KstR2_TetR_C"/>
</dbReference>